<dbReference type="Proteomes" id="UP001143309">
    <property type="component" value="Unassembled WGS sequence"/>
</dbReference>
<dbReference type="InterPro" id="IPR011992">
    <property type="entry name" value="EF-hand-dom_pair"/>
</dbReference>
<feature type="chain" id="PRO_5040905335" description="EF-hand domain-containing protein" evidence="2">
    <location>
        <begin position="25"/>
        <end position="180"/>
    </location>
</feature>
<evidence type="ECO:0000256" key="2">
    <source>
        <dbReference type="SAM" id="SignalP"/>
    </source>
</evidence>
<feature type="compositionally biased region" description="Low complexity" evidence="1">
    <location>
        <begin position="110"/>
        <end position="119"/>
    </location>
</feature>
<reference evidence="4" key="2">
    <citation type="submission" date="2023-01" db="EMBL/GenBank/DDBJ databases">
        <authorList>
            <person name="Sun Q."/>
            <person name="Evtushenko L."/>
        </authorList>
    </citation>
    <scope>NUCLEOTIDE SEQUENCE</scope>
    <source>
        <strain evidence="4">VKM B-2748</strain>
    </source>
</reference>
<comment type="caution">
    <text evidence="4">The sequence shown here is derived from an EMBL/GenBank/DDBJ whole genome shotgun (WGS) entry which is preliminary data.</text>
</comment>
<reference evidence="4" key="1">
    <citation type="journal article" date="2014" name="Int. J. Syst. Evol. Microbiol.">
        <title>Complete genome sequence of Corynebacterium casei LMG S-19264T (=DSM 44701T), isolated from a smear-ripened cheese.</title>
        <authorList>
            <consortium name="US DOE Joint Genome Institute (JGI-PGF)"/>
            <person name="Walter F."/>
            <person name="Albersmeier A."/>
            <person name="Kalinowski J."/>
            <person name="Ruckert C."/>
        </authorList>
    </citation>
    <scope>NUCLEOTIDE SEQUENCE</scope>
    <source>
        <strain evidence="4">VKM B-2748</strain>
    </source>
</reference>
<feature type="compositionally biased region" description="Basic and acidic residues" evidence="1">
    <location>
        <begin position="120"/>
        <end position="135"/>
    </location>
</feature>
<feature type="domain" description="EF-hand" evidence="3">
    <location>
        <begin position="163"/>
        <end position="180"/>
    </location>
</feature>
<dbReference type="SUPFAM" id="SSF47473">
    <property type="entry name" value="EF-hand"/>
    <property type="match status" value="1"/>
</dbReference>
<evidence type="ECO:0000313" key="4">
    <source>
        <dbReference type="EMBL" id="GLK78588.1"/>
    </source>
</evidence>
<keyword evidence="2" id="KW-0732">Signal</keyword>
<dbReference type="Pfam" id="PF13202">
    <property type="entry name" value="EF-hand_5"/>
    <property type="match status" value="3"/>
</dbReference>
<dbReference type="PROSITE" id="PS50222">
    <property type="entry name" value="EF_HAND_2"/>
    <property type="match status" value="1"/>
</dbReference>
<evidence type="ECO:0000313" key="5">
    <source>
        <dbReference type="Proteomes" id="UP001143309"/>
    </source>
</evidence>
<gene>
    <name evidence="4" type="ORF">GCM10008174_03290</name>
</gene>
<dbReference type="RefSeq" id="WP_271199102.1">
    <property type="nucleotide sequence ID" value="NZ_BSFL01000001.1"/>
</dbReference>
<evidence type="ECO:0000259" key="3">
    <source>
        <dbReference type="PROSITE" id="PS50222"/>
    </source>
</evidence>
<feature type="signal peptide" evidence="2">
    <location>
        <begin position="1"/>
        <end position="24"/>
    </location>
</feature>
<organism evidence="4 5">
    <name type="scientific">Methylopila turkensis</name>
    <dbReference type="NCBI Taxonomy" id="1437816"/>
    <lineage>
        <taxon>Bacteria</taxon>
        <taxon>Pseudomonadati</taxon>
        <taxon>Pseudomonadota</taxon>
        <taxon>Alphaproteobacteria</taxon>
        <taxon>Hyphomicrobiales</taxon>
        <taxon>Methylopilaceae</taxon>
        <taxon>Methylopila</taxon>
    </lineage>
</organism>
<dbReference type="EMBL" id="BSFL01000001">
    <property type="protein sequence ID" value="GLK78588.1"/>
    <property type="molecule type" value="Genomic_DNA"/>
</dbReference>
<proteinExistence type="predicted"/>
<dbReference type="AlphaFoldDB" id="A0A9W6JLV3"/>
<dbReference type="InterPro" id="IPR002048">
    <property type="entry name" value="EF_hand_dom"/>
</dbReference>
<protein>
    <recommendedName>
        <fullName evidence="3">EF-hand domain-containing protein</fullName>
    </recommendedName>
</protein>
<dbReference type="Gene3D" id="1.10.238.10">
    <property type="entry name" value="EF-hand"/>
    <property type="match status" value="1"/>
</dbReference>
<accession>A0A9W6JLV3</accession>
<feature type="region of interest" description="Disordered" evidence="1">
    <location>
        <begin position="108"/>
        <end position="180"/>
    </location>
</feature>
<evidence type="ECO:0000256" key="1">
    <source>
        <dbReference type="SAM" id="MobiDB-lite"/>
    </source>
</evidence>
<keyword evidence="5" id="KW-1185">Reference proteome</keyword>
<sequence>MIVRPSRLAALAVLTTLAPGGAVARDSGSRLPPEFARYLRPGLYVEQFVAEALRPFRVADIGNDGLDAADVALARRRLDALGRAQNAAFFVGADLDGDGVLSPEERELARQAPPGARAPGAKDERFDRLDGDGDGRVTLQEAVSAPGPSSAFRGPGEGSAEPFMAFDSDGDGRVTAAEAE</sequence>
<name>A0A9W6JLV3_9HYPH</name>
<dbReference type="GO" id="GO:0005509">
    <property type="term" value="F:calcium ion binding"/>
    <property type="evidence" value="ECO:0007669"/>
    <property type="project" value="InterPro"/>
</dbReference>